<name>A0A763VTH9_SALER</name>
<keyword evidence="1" id="KW-0812">Transmembrane</keyword>
<comment type="caution">
    <text evidence="2">The sequence shown here is derived from an EMBL/GenBank/DDBJ whole genome shotgun (WGS) entry which is preliminary data.</text>
</comment>
<dbReference type="NCBIfam" id="TIGR03750">
    <property type="entry name" value="conj_TIGR03750"/>
    <property type="match status" value="1"/>
</dbReference>
<protein>
    <submittedName>
        <fullName evidence="2">TIGR03750 family conjugal transfer protein</fullName>
    </submittedName>
</protein>
<feature type="transmembrane region" description="Helical" evidence="1">
    <location>
        <begin position="26"/>
        <end position="46"/>
    </location>
</feature>
<dbReference type="InterPro" id="IPR021877">
    <property type="entry name" value="DUF3487"/>
</dbReference>
<reference evidence="2" key="2">
    <citation type="submission" date="2020-02" db="EMBL/GenBank/DDBJ databases">
        <authorList>
            <consortium name="NCBI Pathogen Detection Project"/>
        </authorList>
    </citation>
    <scope>NUCLEOTIDE SEQUENCE</scope>
    <source>
        <strain evidence="2">MA.BM_SE06/8</strain>
    </source>
</reference>
<evidence type="ECO:0000313" key="2">
    <source>
        <dbReference type="EMBL" id="HAG4650589.1"/>
    </source>
</evidence>
<proteinExistence type="predicted"/>
<sequence>MAVIDFLPDRLNNPPVVWKGYTSGEFILSAACGMVAGIPVAVPLSFVSFIGWLAFPACMLLMPLVFLFSGGVVISRLKRGKPENFIWQRLERFLCRLRFSSSLLLASRGWEMRRTRQVKPGGGV</sequence>
<dbReference type="EMBL" id="DAAYKZ010000001">
    <property type="protein sequence ID" value="HAG4650589.1"/>
    <property type="molecule type" value="Genomic_DNA"/>
</dbReference>
<evidence type="ECO:0000256" key="1">
    <source>
        <dbReference type="SAM" id="Phobius"/>
    </source>
</evidence>
<keyword evidence="1" id="KW-0472">Membrane</keyword>
<gene>
    <name evidence="2" type="ORF">G8382_000399</name>
</gene>
<dbReference type="Pfam" id="PF11990">
    <property type="entry name" value="DUF3487"/>
    <property type="match status" value="1"/>
</dbReference>
<accession>A0A763VTH9</accession>
<keyword evidence="1" id="KW-1133">Transmembrane helix</keyword>
<reference evidence="2" key="1">
    <citation type="journal article" date="2018" name="Genome Biol.">
        <title>SKESA: strategic k-mer extension for scrupulous assemblies.</title>
        <authorList>
            <person name="Souvorov A."/>
            <person name="Agarwala R."/>
            <person name="Lipman D.J."/>
        </authorList>
    </citation>
    <scope>NUCLEOTIDE SEQUENCE</scope>
    <source>
        <strain evidence="2">MA.BM_SE06/8</strain>
    </source>
</reference>
<feature type="transmembrane region" description="Helical" evidence="1">
    <location>
        <begin position="52"/>
        <end position="74"/>
    </location>
</feature>
<dbReference type="AlphaFoldDB" id="A0A763VTH9"/>
<organism evidence="2">
    <name type="scientific">Salmonella enterica</name>
    <name type="common">Salmonella choleraesuis</name>
    <dbReference type="NCBI Taxonomy" id="28901"/>
    <lineage>
        <taxon>Bacteria</taxon>
        <taxon>Pseudomonadati</taxon>
        <taxon>Pseudomonadota</taxon>
        <taxon>Gammaproteobacteria</taxon>
        <taxon>Enterobacterales</taxon>
        <taxon>Enterobacteriaceae</taxon>
        <taxon>Salmonella</taxon>
    </lineage>
</organism>